<dbReference type="RefSeq" id="WP_012138581.1">
    <property type="nucleotide sequence ID" value="NZ_KE007326.1"/>
</dbReference>
<proteinExistence type="predicted"/>
<organism evidence="2 3">
    <name type="scientific">Marinobacter lipolyticus SM19</name>
    <dbReference type="NCBI Taxonomy" id="1318628"/>
    <lineage>
        <taxon>Bacteria</taxon>
        <taxon>Pseudomonadati</taxon>
        <taxon>Pseudomonadota</taxon>
        <taxon>Gammaproteobacteria</taxon>
        <taxon>Pseudomonadales</taxon>
        <taxon>Marinobacteraceae</taxon>
        <taxon>Marinobacter</taxon>
    </lineage>
</organism>
<comment type="caution">
    <text evidence="2">The sequence shown here is derived from an EMBL/GenBank/DDBJ whole genome shotgun (WGS) entry which is preliminary data.</text>
</comment>
<keyword evidence="3" id="KW-1185">Reference proteome</keyword>
<dbReference type="InterPro" id="IPR037401">
    <property type="entry name" value="SnoaL-like"/>
</dbReference>
<protein>
    <recommendedName>
        <fullName evidence="1">SnoaL-like domain-containing protein</fullName>
    </recommendedName>
</protein>
<name>R8AZJ5_9GAMM</name>
<dbReference type="OrthoDB" id="6657864at2"/>
<dbReference type="PATRIC" id="fig|1318628.3.peg.2502"/>
<dbReference type="AlphaFoldDB" id="R8AZJ5"/>
<sequence>METKVMTDEQRKSIALEYFRRMDRGDSIIELFDDHAQVFFPKWGIATGRAEIETLFGDLLGILAEVNHNVAYTNLVQQGDLVVVEGTTSGKTKSGVEWRAGVTHAGRWCDVFEIRDFKIQRCFIYLDPDYEGADTERYPWLADGKVRAL</sequence>
<accession>R8AZJ5</accession>
<dbReference type="eggNOG" id="COG3631">
    <property type="taxonomic scope" value="Bacteria"/>
</dbReference>
<gene>
    <name evidence="2" type="ORF">MARLIPOL_12530</name>
</gene>
<evidence type="ECO:0000313" key="2">
    <source>
        <dbReference type="EMBL" id="EON91761.1"/>
    </source>
</evidence>
<dbReference type="STRING" id="1318628.MARLIPOL_12530"/>
<feature type="domain" description="SnoaL-like" evidence="1">
    <location>
        <begin position="17"/>
        <end position="121"/>
    </location>
</feature>
<dbReference type="EMBL" id="ASAD01000013">
    <property type="protein sequence ID" value="EON91761.1"/>
    <property type="molecule type" value="Genomic_DNA"/>
</dbReference>
<dbReference type="InterPro" id="IPR032710">
    <property type="entry name" value="NTF2-like_dom_sf"/>
</dbReference>
<dbReference type="Proteomes" id="UP000016540">
    <property type="component" value="Unassembled WGS sequence"/>
</dbReference>
<dbReference type="Gene3D" id="3.10.450.50">
    <property type="match status" value="1"/>
</dbReference>
<dbReference type="HOGENOM" id="CLU_1862374_0_0_6"/>
<reference evidence="2 3" key="1">
    <citation type="journal article" date="2013" name="Genome Announc.">
        <title>Draft Genome Sequence of the Moderately Halophilic Bacterium Marinobacter lipolyticus Strain SM19.</title>
        <authorList>
            <person name="Papke R.T."/>
            <person name="de la Haba R.R."/>
            <person name="Infante-Dominguez C."/>
            <person name="Perez D."/>
            <person name="Sanchez-Porro C."/>
            <person name="Lapierre P."/>
            <person name="Ventosa A."/>
        </authorList>
    </citation>
    <scope>NUCLEOTIDE SEQUENCE [LARGE SCALE GENOMIC DNA]</scope>
    <source>
        <strain evidence="2 3">SM19</strain>
    </source>
</reference>
<evidence type="ECO:0000259" key="1">
    <source>
        <dbReference type="Pfam" id="PF12680"/>
    </source>
</evidence>
<evidence type="ECO:0000313" key="3">
    <source>
        <dbReference type="Proteomes" id="UP000016540"/>
    </source>
</evidence>
<dbReference type="SUPFAM" id="SSF54427">
    <property type="entry name" value="NTF2-like"/>
    <property type="match status" value="1"/>
</dbReference>
<dbReference type="Pfam" id="PF12680">
    <property type="entry name" value="SnoaL_2"/>
    <property type="match status" value="1"/>
</dbReference>